<accession>A0A2H0KAY6</accession>
<comment type="caution">
    <text evidence="2">The sequence shown here is derived from an EMBL/GenBank/DDBJ whole genome shotgun (WGS) entry which is preliminary data.</text>
</comment>
<dbReference type="AlphaFoldDB" id="A0A2H0KAY6"/>
<dbReference type="Gene3D" id="3.10.28.10">
    <property type="entry name" value="Homing endonucleases"/>
    <property type="match status" value="2"/>
</dbReference>
<sequence>MAIPLVVRPVGTHIGELVGSDFGRKIKIALDRRGWNTIENCAKHFCKKYSVLNSQSAGKSVILKAYGLIANTGADCSRLVAIGDGYLEFDKFKASRLQIKQAECKKEYVFWLYSHFADRVRTPPKQRADTKQWYFSTRSLRELEFWRKIFYLKGKKIVPKNIAHLVTDPITLAVWFMDDGVLDYRIRSHYSFTLSTDAFNIAEVQLLQHTLLKNFGIESSIQTPSSRGVKYTKLYIGKNGREKFLETIKPYMLKCFAYKMPPQYSLTPQRLNSMQLQRVR</sequence>
<name>A0A2H0KAY6_9BACT</name>
<dbReference type="EMBL" id="PCVG01000055">
    <property type="protein sequence ID" value="PIQ68406.1"/>
    <property type="molecule type" value="Genomic_DNA"/>
</dbReference>
<protein>
    <recommendedName>
        <fullName evidence="1">Homing endonuclease LAGLIDADG domain-containing protein</fullName>
    </recommendedName>
</protein>
<evidence type="ECO:0000313" key="3">
    <source>
        <dbReference type="Proteomes" id="UP000229342"/>
    </source>
</evidence>
<dbReference type="InterPro" id="IPR004860">
    <property type="entry name" value="LAGLIDADG_dom"/>
</dbReference>
<feature type="domain" description="Homing endonuclease LAGLIDADG" evidence="1">
    <location>
        <begin position="83"/>
        <end position="240"/>
    </location>
</feature>
<gene>
    <name evidence="2" type="ORF">COV91_04280</name>
</gene>
<dbReference type="SUPFAM" id="SSF55608">
    <property type="entry name" value="Homing endonucleases"/>
    <property type="match status" value="1"/>
</dbReference>
<evidence type="ECO:0000259" key="1">
    <source>
        <dbReference type="Pfam" id="PF03161"/>
    </source>
</evidence>
<proteinExistence type="predicted"/>
<dbReference type="Proteomes" id="UP000229342">
    <property type="component" value="Unassembled WGS sequence"/>
</dbReference>
<organism evidence="2 3">
    <name type="scientific">Candidatus Taylorbacteria bacterium CG11_big_fil_rev_8_21_14_0_20_46_11</name>
    <dbReference type="NCBI Taxonomy" id="1975025"/>
    <lineage>
        <taxon>Bacteria</taxon>
        <taxon>Candidatus Tayloriibacteriota</taxon>
    </lineage>
</organism>
<evidence type="ECO:0000313" key="2">
    <source>
        <dbReference type="EMBL" id="PIQ68406.1"/>
    </source>
</evidence>
<dbReference type="Pfam" id="PF03161">
    <property type="entry name" value="LAGLIDADG_2"/>
    <property type="match status" value="1"/>
</dbReference>
<dbReference type="InterPro" id="IPR027434">
    <property type="entry name" value="Homing_endonucl"/>
</dbReference>
<dbReference type="GO" id="GO:0004519">
    <property type="term" value="F:endonuclease activity"/>
    <property type="evidence" value="ECO:0007669"/>
    <property type="project" value="InterPro"/>
</dbReference>
<reference evidence="2 3" key="1">
    <citation type="submission" date="2017-09" db="EMBL/GenBank/DDBJ databases">
        <title>Depth-based differentiation of microbial function through sediment-hosted aquifers and enrichment of novel symbionts in the deep terrestrial subsurface.</title>
        <authorList>
            <person name="Probst A.J."/>
            <person name="Ladd B."/>
            <person name="Jarett J.K."/>
            <person name="Geller-Mcgrath D.E."/>
            <person name="Sieber C.M."/>
            <person name="Emerson J.B."/>
            <person name="Anantharaman K."/>
            <person name="Thomas B.C."/>
            <person name="Malmstrom R."/>
            <person name="Stieglmeier M."/>
            <person name="Klingl A."/>
            <person name="Woyke T."/>
            <person name="Ryan C.M."/>
            <person name="Banfield J.F."/>
        </authorList>
    </citation>
    <scope>NUCLEOTIDE SEQUENCE [LARGE SCALE GENOMIC DNA]</scope>
    <source>
        <strain evidence="2">CG11_big_fil_rev_8_21_14_0_20_46_11</strain>
    </source>
</reference>